<keyword evidence="2" id="KW-1185">Reference proteome</keyword>
<dbReference type="Proteomes" id="UP001341840">
    <property type="component" value="Unassembled WGS sequence"/>
</dbReference>
<accession>A0ABU6Q4W8</accession>
<organism evidence="1 2">
    <name type="scientific">Stylosanthes scabra</name>
    <dbReference type="NCBI Taxonomy" id="79078"/>
    <lineage>
        <taxon>Eukaryota</taxon>
        <taxon>Viridiplantae</taxon>
        <taxon>Streptophyta</taxon>
        <taxon>Embryophyta</taxon>
        <taxon>Tracheophyta</taxon>
        <taxon>Spermatophyta</taxon>
        <taxon>Magnoliopsida</taxon>
        <taxon>eudicotyledons</taxon>
        <taxon>Gunneridae</taxon>
        <taxon>Pentapetalae</taxon>
        <taxon>rosids</taxon>
        <taxon>fabids</taxon>
        <taxon>Fabales</taxon>
        <taxon>Fabaceae</taxon>
        <taxon>Papilionoideae</taxon>
        <taxon>50 kb inversion clade</taxon>
        <taxon>dalbergioids sensu lato</taxon>
        <taxon>Dalbergieae</taxon>
        <taxon>Pterocarpus clade</taxon>
        <taxon>Stylosanthes</taxon>
    </lineage>
</organism>
<comment type="caution">
    <text evidence="1">The sequence shown here is derived from an EMBL/GenBank/DDBJ whole genome shotgun (WGS) entry which is preliminary data.</text>
</comment>
<protein>
    <submittedName>
        <fullName evidence="1">Uncharacterized protein</fullName>
    </submittedName>
</protein>
<evidence type="ECO:0000313" key="2">
    <source>
        <dbReference type="Proteomes" id="UP001341840"/>
    </source>
</evidence>
<proteinExistence type="predicted"/>
<gene>
    <name evidence="1" type="ORF">PIB30_008580</name>
</gene>
<sequence>MKRRRADEGGSSKKVIDLTSAKCCGKEVSLDEAKQITEKQRKLHGYGGEEDLTSVWSEYFPISVVAEEHLFRFDWLCGRAYTSSVHASMCCSPPLPWQVRRTEGSRGG</sequence>
<name>A0ABU6Q4W8_9FABA</name>
<evidence type="ECO:0000313" key="1">
    <source>
        <dbReference type="EMBL" id="MED6106885.1"/>
    </source>
</evidence>
<dbReference type="EMBL" id="JASCZI010000019">
    <property type="protein sequence ID" value="MED6106885.1"/>
    <property type="molecule type" value="Genomic_DNA"/>
</dbReference>
<reference evidence="1 2" key="1">
    <citation type="journal article" date="2023" name="Plants (Basel)">
        <title>Bridging the Gap: Combining Genomics and Transcriptomics Approaches to Understand Stylosanthes scabra, an Orphan Legume from the Brazilian Caatinga.</title>
        <authorList>
            <person name="Ferreira-Neto J.R.C."/>
            <person name="da Silva M.D."/>
            <person name="Binneck E."/>
            <person name="de Melo N.F."/>
            <person name="da Silva R.H."/>
            <person name="de Melo A.L.T.M."/>
            <person name="Pandolfi V."/>
            <person name="Bustamante F.O."/>
            <person name="Brasileiro-Vidal A.C."/>
            <person name="Benko-Iseppon A.M."/>
        </authorList>
    </citation>
    <scope>NUCLEOTIDE SEQUENCE [LARGE SCALE GENOMIC DNA]</scope>
    <source>
        <tissue evidence="1">Leaves</tissue>
    </source>
</reference>